<name>E5A287_LEPMJ</name>
<dbReference type="InterPro" id="IPR010730">
    <property type="entry name" value="HET"/>
</dbReference>
<dbReference type="Pfam" id="PF06985">
    <property type="entry name" value="HET"/>
    <property type="match status" value="1"/>
</dbReference>
<sequence length="750" mass="86288">MKDDLDLTFGEIFHNDPAALLAQLQDIEVNHKADRQASEDWAKRLRFIDISGVPQLERWTGGHTIRYKDYRRWSKHARGAPCILPIREKEEDDGKEPYIAVSWRWTQGNDPPWGYEIKESSKYQVQRPGHDARDIDFPNHYLERVILFAQSQAIGNIWIDKECIFQRRGDLAKHPGDRDLGVQAMDLIYGAAKCCIGLLTTSLIYQEEIILLSEFLSRNIFVDPEDTVNPRFKRNAQVAKVQVLILRLLTDVRWSRGWIFQEDHLASQRMTLLVPYSKHLKKYGFAYDFGQLPRDLIIALVAFRKAVTMFCIASNESEKRWPFSEMLGKAKQYNIWNMVTLREIDSSDDLDSEQSNNCQSEAEGTGRIRQARFPTTTLSILDDVCNRSLEKIGDRVAIIANAAKFERRIDVSPSSELVRSNTYSLSTVLLALILLNGEIFSHRSCLSDSIMEYTLRKYLEAVKNIYDAPVDAYEQSYIDRYRFTAPTFTRHGLEVEGHLYKFLAPGNFSGENGALTTLRPYDVEFEDINSIWEDSGSRKTEEGRTLSLVDERCMSIVVSRIRRSYGKRCWLAGFLQQHINIDRRSHARNPTKPSERYVLHMMVCLVHALSKGRNLSLARLANEPDTSHPAAIFVGPEVTKATTHRMGTNRKNGDAAPPSFVFTSLSQGCKRGRRDCYASLIVDTKTEKDAPNTILESYGWINGVWSVEAHTTQAFTYQIPGLTDWRMAMMMRKKRKREEEEKGRRGRRRR</sequence>
<reference evidence="3" key="1">
    <citation type="journal article" date="2011" name="Nat. Commun.">
        <title>Effector diversification within compartments of the Leptosphaeria maculans genome affected by Repeat-Induced Point mutations.</title>
        <authorList>
            <person name="Rouxel T."/>
            <person name="Grandaubert J."/>
            <person name="Hane J.K."/>
            <person name="Hoede C."/>
            <person name="van de Wouw A.P."/>
            <person name="Couloux A."/>
            <person name="Dominguez V."/>
            <person name="Anthouard V."/>
            <person name="Bally P."/>
            <person name="Bourras S."/>
            <person name="Cozijnsen A.J."/>
            <person name="Ciuffetti L.M."/>
            <person name="Degrave A."/>
            <person name="Dilmaghani A."/>
            <person name="Duret L."/>
            <person name="Fudal I."/>
            <person name="Goodwin S.B."/>
            <person name="Gout L."/>
            <person name="Glaser N."/>
            <person name="Linglin J."/>
            <person name="Kema G.H.J."/>
            <person name="Lapalu N."/>
            <person name="Lawrence C.B."/>
            <person name="May K."/>
            <person name="Meyer M."/>
            <person name="Ollivier B."/>
            <person name="Poulain J."/>
            <person name="Schoch C.L."/>
            <person name="Simon A."/>
            <person name="Spatafora J.W."/>
            <person name="Stachowiak A."/>
            <person name="Turgeon B.G."/>
            <person name="Tyler B.M."/>
            <person name="Vincent D."/>
            <person name="Weissenbach J."/>
            <person name="Amselem J."/>
            <person name="Quesneville H."/>
            <person name="Oliver R.P."/>
            <person name="Wincker P."/>
            <person name="Balesdent M.-H."/>
            <person name="Howlett B.J."/>
        </authorList>
    </citation>
    <scope>NUCLEOTIDE SEQUENCE [LARGE SCALE GENOMIC DNA]</scope>
    <source>
        <strain evidence="3">JN3 / isolate v23.1.3 / race Av1-4-5-6-7-8</strain>
    </source>
</reference>
<dbReference type="EMBL" id="FP929132">
    <property type="protein sequence ID" value="CBX97964.1"/>
    <property type="molecule type" value="Genomic_DNA"/>
</dbReference>
<protein>
    <submittedName>
        <fullName evidence="2">Predicted protein</fullName>
    </submittedName>
</protein>
<evidence type="ECO:0000313" key="3">
    <source>
        <dbReference type="Proteomes" id="UP000002668"/>
    </source>
</evidence>
<dbReference type="GeneID" id="13281957"/>
<proteinExistence type="predicted"/>
<feature type="domain" description="Heterokaryon incompatibility" evidence="1">
    <location>
        <begin position="98"/>
        <end position="262"/>
    </location>
</feature>
<dbReference type="InParanoid" id="E5A287"/>
<gene>
    <name evidence="2" type="ORF">LEMA_P093730.1</name>
</gene>
<accession>E5A287</accession>
<dbReference type="Proteomes" id="UP000002668">
    <property type="component" value="Genome"/>
</dbReference>
<dbReference type="HOGENOM" id="CLU_016235_0_0_1"/>
<dbReference type="OrthoDB" id="270167at2759"/>
<evidence type="ECO:0000259" key="1">
    <source>
        <dbReference type="Pfam" id="PF06985"/>
    </source>
</evidence>
<keyword evidence="3" id="KW-1185">Reference proteome</keyword>
<dbReference type="STRING" id="985895.E5A287"/>
<organism evidence="3">
    <name type="scientific">Leptosphaeria maculans (strain JN3 / isolate v23.1.3 / race Av1-4-5-6-7-8)</name>
    <name type="common">Blackleg fungus</name>
    <name type="synonym">Phoma lingam</name>
    <dbReference type="NCBI Taxonomy" id="985895"/>
    <lineage>
        <taxon>Eukaryota</taxon>
        <taxon>Fungi</taxon>
        <taxon>Dikarya</taxon>
        <taxon>Ascomycota</taxon>
        <taxon>Pezizomycotina</taxon>
        <taxon>Dothideomycetes</taxon>
        <taxon>Pleosporomycetidae</taxon>
        <taxon>Pleosporales</taxon>
        <taxon>Pleosporineae</taxon>
        <taxon>Leptosphaeriaceae</taxon>
        <taxon>Plenodomus</taxon>
        <taxon>Plenodomus lingam/Leptosphaeria maculans species complex</taxon>
    </lineage>
</organism>
<dbReference type="OMA" id="GWIFQED"/>
<dbReference type="eggNOG" id="ENOG502SQ2Q">
    <property type="taxonomic scope" value="Eukaryota"/>
</dbReference>
<dbReference type="VEuPathDB" id="FungiDB:LEMA_P093730.1"/>
<dbReference type="AlphaFoldDB" id="E5A287"/>
<evidence type="ECO:0000313" key="2">
    <source>
        <dbReference type="EMBL" id="CBX97964.1"/>
    </source>
</evidence>